<feature type="non-terminal residue" evidence="1">
    <location>
        <position position="1"/>
    </location>
</feature>
<protein>
    <submittedName>
        <fullName evidence="1">(rape) hypothetical protein</fullName>
    </submittedName>
</protein>
<dbReference type="Proteomes" id="UP001295469">
    <property type="component" value="Chromosome C07"/>
</dbReference>
<name>A0A816M9J2_BRANA</name>
<organism evidence="1">
    <name type="scientific">Brassica napus</name>
    <name type="common">Rape</name>
    <dbReference type="NCBI Taxonomy" id="3708"/>
    <lineage>
        <taxon>Eukaryota</taxon>
        <taxon>Viridiplantae</taxon>
        <taxon>Streptophyta</taxon>
        <taxon>Embryophyta</taxon>
        <taxon>Tracheophyta</taxon>
        <taxon>Spermatophyta</taxon>
        <taxon>Magnoliopsida</taxon>
        <taxon>eudicotyledons</taxon>
        <taxon>Gunneridae</taxon>
        <taxon>Pentapetalae</taxon>
        <taxon>rosids</taxon>
        <taxon>malvids</taxon>
        <taxon>Brassicales</taxon>
        <taxon>Brassicaceae</taxon>
        <taxon>Brassiceae</taxon>
        <taxon>Brassica</taxon>
    </lineage>
</organism>
<proteinExistence type="predicted"/>
<dbReference type="EMBL" id="HG994371">
    <property type="protein sequence ID" value="CAF1985601.1"/>
    <property type="molecule type" value="Genomic_DNA"/>
</dbReference>
<sequence>ESSPNRRCPWWPASVISNERAPPSPVTWTNGWTLTNEWFPSVMPVNVLTPSSSLLPKSSTKNALLSMLMIRTLIPKLLWLVTFMVSSSKHGGS</sequence>
<accession>A0A816M9J2</accession>
<evidence type="ECO:0000313" key="1">
    <source>
        <dbReference type="EMBL" id="CAF1985601.1"/>
    </source>
</evidence>
<dbReference type="AlphaFoldDB" id="A0A816M9J2"/>
<reference evidence="1" key="1">
    <citation type="submission" date="2021-01" db="EMBL/GenBank/DDBJ databases">
        <authorList>
            <consortium name="Genoscope - CEA"/>
            <person name="William W."/>
        </authorList>
    </citation>
    <scope>NUCLEOTIDE SEQUENCE</scope>
</reference>
<gene>
    <name evidence="1" type="ORF">DARMORV10_C07P25010.1</name>
</gene>